<comment type="caution">
    <text evidence="1">The sequence shown here is derived from an EMBL/GenBank/DDBJ whole genome shotgun (WGS) entry which is preliminary data.</text>
</comment>
<protein>
    <submittedName>
        <fullName evidence="1">Uncharacterized protein</fullName>
    </submittedName>
</protein>
<dbReference type="EMBL" id="LDTZ01000019">
    <property type="protein sequence ID" value="KNA90389.1"/>
    <property type="molecule type" value="Genomic_DNA"/>
</dbReference>
<sequence>MTIQSSSPTDVLADQLLAADTGVITIGRPALRVAIVGDAGAAELPIVVRRSTLRDAQRTRSLLRAGTRDTANFSVALAVEVAIAPHPGSARASVASVSAAGSSVTSAGDPAETVRYVGTPHGLATLIRDIYAAEVADAVLIVPIDGSATEHRVRAEVLPQFESRRAA</sequence>
<dbReference type="Proteomes" id="UP000037247">
    <property type="component" value="Unassembled WGS sequence"/>
</dbReference>
<gene>
    <name evidence="1" type="ORF">ABW18_15975</name>
</gene>
<name>A0ABR5I9P9_9ACTN</name>
<dbReference type="Gene3D" id="3.20.20.30">
    <property type="entry name" value="Luciferase-like domain"/>
    <property type="match status" value="1"/>
</dbReference>
<reference evidence="1 2" key="1">
    <citation type="submission" date="2015-05" db="EMBL/GenBank/DDBJ databases">
        <title>Draft genome sequence of the bacterium Gordonia jacobaea a new member of the Gordonia genus.</title>
        <authorList>
            <person name="Jimenez-Galisteo G."/>
            <person name="Dominguez A."/>
            <person name="Munoz E."/>
            <person name="Vinas M."/>
        </authorList>
    </citation>
    <scope>NUCLEOTIDE SEQUENCE [LARGE SCALE GENOMIC DNA]</scope>
    <source>
        <strain evidence="2">mv1</strain>
    </source>
</reference>
<evidence type="ECO:0000313" key="1">
    <source>
        <dbReference type="EMBL" id="KNA90389.1"/>
    </source>
</evidence>
<organism evidence="1 2">
    <name type="scientific">Gordonia jacobaea</name>
    <dbReference type="NCBI Taxonomy" id="122202"/>
    <lineage>
        <taxon>Bacteria</taxon>
        <taxon>Bacillati</taxon>
        <taxon>Actinomycetota</taxon>
        <taxon>Actinomycetes</taxon>
        <taxon>Mycobacteriales</taxon>
        <taxon>Gordoniaceae</taxon>
        <taxon>Gordonia</taxon>
    </lineage>
</organism>
<evidence type="ECO:0000313" key="2">
    <source>
        <dbReference type="Proteomes" id="UP000037247"/>
    </source>
</evidence>
<accession>A0ABR5I9P9</accession>
<proteinExistence type="predicted"/>
<keyword evidence="2" id="KW-1185">Reference proteome</keyword>
<dbReference type="RefSeq" id="WP_049699963.1">
    <property type="nucleotide sequence ID" value="NZ_LDTZ01000019.1"/>
</dbReference>
<dbReference type="InterPro" id="IPR036661">
    <property type="entry name" value="Luciferase-like_sf"/>
</dbReference>